<dbReference type="PRINTS" id="PR00081">
    <property type="entry name" value="GDHRDH"/>
</dbReference>
<dbReference type="GO" id="GO:0016491">
    <property type="term" value="F:oxidoreductase activity"/>
    <property type="evidence" value="ECO:0007669"/>
    <property type="project" value="UniProtKB-KW"/>
</dbReference>
<reference evidence="4 5" key="1">
    <citation type="journal article" date="2016" name="Mol. Biol. Evol.">
        <title>Comparative Genomics of Early-Diverging Mushroom-Forming Fungi Provides Insights into the Origins of Lignocellulose Decay Capabilities.</title>
        <authorList>
            <person name="Nagy L.G."/>
            <person name="Riley R."/>
            <person name="Tritt A."/>
            <person name="Adam C."/>
            <person name="Daum C."/>
            <person name="Floudas D."/>
            <person name="Sun H."/>
            <person name="Yadav J.S."/>
            <person name="Pangilinan J."/>
            <person name="Larsson K.H."/>
            <person name="Matsuura K."/>
            <person name="Barry K."/>
            <person name="Labutti K."/>
            <person name="Kuo R."/>
            <person name="Ohm R.A."/>
            <person name="Bhattacharya S.S."/>
            <person name="Shirouzu T."/>
            <person name="Yoshinaga Y."/>
            <person name="Martin F.M."/>
            <person name="Grigoriev I.V."/>
            <person name="Hibbett D.S."/>
        </authorList>
    </citation>
    <scope>NUCLEOTIDE SEQUENCE [LARGE SCALE GENOMIC DNA]</scope>
    <source>
        <strain evidence="4 5">HHB10207 ss-3</strain>
    </source>
</reference>
<proteinExistence type="inferred from homology"/>
<organism evidence="4 5">
    <name type="scientific">Sistotremastrum suecicum HHB10207 ss-3</name>
    <dbReference type="NCBI Taxonomy" id="1314776"/>
    <lineage>
        <taxon>Eukaryota</taxon>
        <taxon>Fungi</taxon>
        <taxon>Dikarya</taxon>
        <taxon>Basidiomycota</taxon>
        <taxon>Agaricomycotina</taxon>
        <taxon>Agaricomycetes</taxon>
        <taxon>Sistotremastrales</taxon>
        <taxon>Sistotremastraceae</taxon>
        <taxon>Sistotremastrum</taxon>
    </lineage>
</organism>
<evidence type="ECO:0000313" key="5">
    <source>
        <dbReference type="Proteomes" id="UP000076798"/>
    </source>
</evidence>
<dbReference type="SMART" id="SM00822">
    <property type="entry name" value="PKS_KR"/>
    <property type="match status" value="1"/>
</dbReference>
<comment type="similarity">
    <text evidence="1">Belongs to the short-chain dehydrogenases/reductases (SDR) family.</text>
</comment>
<dbReference type="STRING" id="1314776.A0A166DHS8"/>
<keyword evidence="2" id="KW-0560">Oxidoreductase</keyword>
<dbReference type="InterPro" id="IPR036291">
    <property type="entry name" value="NAD(P)-bd_dom_sf"/>
</dbReference>
<gene>
    <name evidence="4" type="ORF">SISSUDRAFT_1046819</name>
</gene>
<dbReference type="Proteomes" id="UP000076798">
    <property type="component" value="Unassembled WGS sequence"/>
</dbReference>
<dbReference type="InterPro" id="IPR002347">
    <property type="entry name" value="SDR_fam"/>
</dbReference>
<dbReference type="GO" id="GO:0016020">
    <property type="term" value="C:membrane"/>
    <property type="evidence" value="ECO:0007669"/>
    <property type="project" value="TreeGrafter"/>
</dbReference>
<sequence>MPAAPEDLPVTHHNDVYPGIDPTPHYKAQTYAGKVVLITGASRGIGSEIALFYARSGASLALVSRKQSTLDGVRDDLLKELPKAEIATFVADVTDLKAVKSAIEGAAEKFGKLDIVVANAGTAEDWSKPFTESDPEVWWNVVEVNVRGVYNVAHYAVPHLDKTSGYFIITSSLAAQFRVPFASAYVLSKHAVGRLNEYIHIEHPNVKSIALHPGSIKTTLAEVNPQIASWLVDSLQLPAATVLRLTSGKYDWFSGRYVSSNWDLDEVEEQWKDKIIASEGLVSRLSVPVDA</sequence>
<feature type="domain" description="Ketoreductase" evidence="3">
    <location>
        <begin position="34"/>
        <end position="209"/>
    </location>
</feature>
<evidence type="ECO:0000259" key="3">
    <source>
        <dbReference type="SMART" id="SM00822"/>
    </source>
</evidence>
<dbReference type="OrthoDB" id="1933717at2759"/>
<protein>
    <submittedName>
        <fullName evidence="4">NAD(P)-binding protein</fullName>
    </submittedName>
</protein>
<evidence type="ECO:0000313" key="4">
    <source>
        <dbReference type="EMBL" id="KZT38534.1"/>
    </source>
</evidence>
<evidence type="ECO:0000256" key="1">
    <source>
        <dbReference type="ARBA" id="ARBA00006484"/>
    </source>
</evidence>
<accession>A0A166DHS8</accession>
<dbReference type="EMBL" id="KV428061">
    <property type="protein sequence ID" value="KZT38534.1"/>
    <property type="molecule type" value="Genomic_DNA"/>
</dbReference>
<dbReference type="Pfam" id="PF00106">
    <property type="entry name" value="adh_short"/>
    <property type="match status" value="1"/>
</dbReference>
<name>A0A166DHS8_9AGAM</name>
<dbReference type="AlphaFoldDB" id="A0A166DHS8"/>
<dbReference type="PANTHER" id="PTHR44196">
    <property type="entry name" value="DEHYDROGENASE/REDUCTASE SDR FAMILY MEMBER 7B"/>
    <property type="match status" value="1"/>
</dbReference>
<dbReference type="InterPro" id="IPR057326">
    <property type="entry name" value="KR_dom"/>
</dbReference>
<dbReference type="Gene3D" id="3.40.50.720">
    <property type="entry name" value="NAD(P)-binding Rossmann-like Domain"/>
    <property type="match status" value="1"/>
</dbReference>
<keyword evidence="5" id="KW-1185">Reference proteome</keyword>
<dbReference type="SUPFAM" id="SSF51735">
    <property type="entry name" value="NAD(P)-binding Rossmann-fold domains"/>
    <property type="match status" value="1"/>
</dbReference>
<dbReference type="PANTHER" id="PTHR44196:SF1">
    <property type="entry name" value="DEHYDROGENASE_REDUCTASE SDR FAMILY MEMBER 7B"/>
    <property type="match status" value="1"/>
</dbReference>
<evidence type="ECO:0000256" key="2">
    <source>
        <dbReference type="ARBA" id="ARBA00023002"/>
    </source>
</evidence>